<dbReference type="PANTHER" id="PTHR46796:SF15">
    <property type="entry name" value="BLL1074 PROTEIN"/>
    <property type="match status" value="1"/>
</dbReference>
<dbReference type="EMBL" id="JBCGDC010000122">
    <property type="protein sequence ID" value="MFB6397085.1"/>
    <property type="molecule type" value="Genomic_DNA"/>
</dbReference>
<organism evidence="5 6">
    <name type="scientific">Polymorphospora lycopeni</name>
    <dbReference type="NCBI Taxonomy" id="3140240"/>
    <lineage>
        <taxon>Bacteria</taxon>
        <taxon>Bacillati</taxon>
        <taxon>Actinomycetota</taxon>
        <taxon>Actinomycetes</taxon>
        <taxon>Micromonosporales</taxon>
        <taxon>Micromonosporaceae</taxon>
        <taxon>Polymorphospora</taxon>
    </lineage>
</organism>
<evidence type="ECO:0000313" key="5">
    <source>
        <dbReference type="EMBL" id="MFB6397085.1"/>
    </source>
</evidence>
<reference evidence="5 6" key="1">
    <citation type="submission" date="2024-04" db="EMBL/GenBank/DDBJ databases">
        <title>Polymorphospora sp. isolated from Baiyangdian Lake in Xiong'an New Area.</title>
        <authorList>
            <person name="Zhang X."/>
            <person name="Liu J."/>
        </authorList>
    </citation>
    <scope>NUCLEOTIDE SEQUENCE [LARGE SCALE GENOMIC DNA]</scope>
    <source>
        <strain evidence="5 6">2-325</strain>
    </source>
</reference>
<keyword evidence="1" id="KW-0805">Transcription regulation</keyword>
<dbReference type="SMART" id="SM00342">
    <property type="entry name" value="HTH_ARAC"/>
    <property type="match status" value="1"/>
</dbReference>
<dbReference type="InterPro" id="IPR046532">
    <property type="entry name" value="DUF6597"/>
</dbReference>
<dbReference type="SUPFAM" id="SSF46689">
    <property type="entry name" value="Homeodomain-like"/>
    <property type="match status" value="1"/>
</dbReference>
<sequence>MRARDFDLDRAPASADLAGLVERHWLVRWDLPEDREGSVSLLPHPCVNLFATGGPVAVAGVGDTVFTYRYRGRGHVFGVKFRPGGFAPFLAGPVARLTGQTRPLAELWGAADAARLAHELAAAGPDLDTLATIAERHLRARRPAPDPEVERVGRIVRTLLHDRSVVRVDEVATRFGLSSRSLQRLFQRHVGVSPKWILRRYRLHEAAARLAEDGPANWSEVAADLGYFDQSHFIRDFSAAVGMTPAAYADACRRHVQPVSA</sequence>
<dbReference type="Pfam" id="PF20240">
    <property type="entry name" value="DUF6597"/>
    <property type="match status" value="1"/>
</dbReference>
<feature type="domain" description="HTH araC/xylS-type" evidence="4">
    <location>
        <begin position="150"/>
        <end position="251"/>
    </location>
</feature>
<dbReference type="Gene3D" id="1.10.10.60">
    <property type="entry name" value="Homeodomain-like"/>
    <property type="match status" value="1"/>
</dbReference>
<evidence type="ECO:0000259" key="4">
    <source>
        <dbReference type="PROSITE" id="PS01124"/>
    </source>
</evidence>
<dbReference type="InterPro" id="IPR018060">
    <property type="entry name" value="HTH_AraC"/>
</dbReference>
<dbReference type="InterPro" id="IPR050204">
    <property type="entry name" value="AraC_XylS_family_regulators"/>
</dbReference>
<accession>A0ABV5CYK0</accession>
<gene>
    <name evidence="5" type="ORF">AAFH96_28865</name>
</gene>
<evidence type="ECO:0000313" key="6">
    <source>
        <dbReference type="Proteomes" id="UP001582793"/>
    </source>
</evidence>
<dbReference type="PROSITE" id="PS00041">
    <property type="entry name" value="HTH_ARAC_FAMILY_1"/>
    <property type="match status" value="1"/>
</dbReference>
<name>A0ABV5CYK0_9ACTN</name>
<keyword evidence="6" id="KW-1185">Reference proteome</keyword>
<proteinExistence type="predicted"/>
<dbReference type="RefSeq" id="WP_375736291.1">
    <property type="nucleotide sequence ID" value="NZ_JBCGDC010000122.1"/>
</dbReference>
<evidence type="ECO:0000256" key="3">
    <source>
        <dbReference type="ARBA" id="ARBA00023163"/>
    </source>
</evidence>
<dbReference type="Proteomes" id="UP001582793">
    <property type="component" value="Unassembled WGS sequence"/>
</dbReference>
<protein>
    <submittedName>
        <fullName evidence="5">AraC family transcriptional regulator</fullName>
    </submittedName>
</protein>
<dbReference type="PROSITE" id="PS01124">
    <property type="entry name" value="HTH_ARAC_FAMILY_2"/>
    <property type="match status" value="1"/>
</dbReference>
<dbReference type="Pfam" id="PF12833">
    <property type="entry name" value="HTH_18"/>
    <property type="match status" value="1"/>
</dbReference>
<evidence type="ECO:0000256" key="1">
    <source>
        <dbReference type="ARBA" id="ARBA00023015"/>
    </source>
</evidence>
<dbReference type="InterPro" id="IPR018062">
    <property type="entry name" value="HTH_AraC-typ_CS"/>
</dbReference>
<evidence type="ECO:0000256" key="2">
    <source>
        <dbReference type="ARBA" id="ARBA00023125"/>
    </source>
</evidence>
<keyword evidence="3" id="KW-0804">Transcription</keyword>
<keyword evidence="2" id="KW-0238">DNA-binding</keyword>
<dbReference type="PANTHER" id="PTHR46796">
    <property type="entry name" value="HTH-TYPE TRANSCRIPTIONAL ACTIVATOR RHAS-RELATED"/>
    <property type="match status" value="1"/>
</dbReference>
<comment type="caution">
    <text evidence="5">The sequence shown here is derived from an EMBL/GenBank/DDBJ whole genome shotgun (WGS) entry which is preliminary data.</text>
</comment>
<dbReference type="InterPro" id="IPR009057">
    <property type="entry name" value="Homeodomain-like_sf"/>
</dbReference>